<dbReference type="GO" id="GO:0003677">
    <property type="term" value="F:DNA binding"/>
    <property type="evidence" value="ECO:0007669"/>
    <property type="project" value="TreeGrafter"/>
</dbReference>
<evidence type="ECO:0000256" key="3">
    <source>
        <dbReference type="ARBA" id="ARBA00022679"/>
    </source>
</evidence>
<dbReference type="InterPro" id="IPR029063">
    <property type="entry name" value="SAM-dependent_MTases_sf"/>
</dbReference>
<dbReference type="OrthoDB" id="9813719at2"/>
<accession>A0A1X2FJ93</accession>
<dbReference type="Pfam" id="PF00145">
    <property type="entry name" value="DNA_methylase"/>
    <property type="match status" value="1"/>
</dbReference>
<keyword evidence="2 6" id="KW-0489">Methyltransferase</keyword>
<evidence type="ECO:0000313" key="7">
    <source>
        <dbReference type="EMBL" id="ORX18530.1"/>
    </source>
</evidence>
<reference evidence="7 8" key="1">
    <citation type="submission" date="2016-01" db="EMBL/GenBank/DDBJ databases">
        <title>The new phylogeny of the genus Mycobacterium.</title>
        <authorList>
            <person name="Tarcisio F."/>
            <person name="Conor M."/>
            <person name="Antonella G."/>
            <person name="Elisabetta G."/>
            <person name="Giulia F.S."/>
            <person name="Sara T."/>
            <person name="Anna F."/>
            <person name="Clotilde B."/>
            <person name="Roberto B."/>
            <person name="Veronica D.S."/>
            <person name="Fabio R."/>
            <person name="Monica P."/>
            <person name="Olivier J."/>
            <person name="Enrico T."/>
            <person name="Nicola S."/>
        </authorList>
    </citation>
    <scope>NUCLEOTIDE SEQUENCE [LARGE SCALE GENOMIC DNA]</scope>
    <source>
        <strain evidence="7 8">ATCC 700010</strain>
    </source>
</reference>
<evidence type="ECO:0000256" key="4">
    <source>
        <dbReference type="ARBA" id="ARBA00022691"/>
    </source>
</evidence>
<dbReference type="PROSITE" id="PS51679">
    <property type="entry name" value="SAM_MT_C5"/>
    <property type="match status" value="1"/>
</dbReference>
<sequence length="343" mass="37819">MIPSSHVPVEAGQLRPSIVPTVTDLFSGAGGSSEGLRQAGLDIVIAANHSPVAVATHQLNHPDTEHRCADLSETDWRTFPSTQVAWISPSCVWHARCGGRKRPPAHVERLRADAGAIDRATAFAVIEAAEVHRYPILFVENVPEFADWSLYPWWLDGLRALGYVVQTMVLDAADFGHSQHRIRLFIVATLDGLHIDLTRPKIAPRYADAIVDPDPGSLLTRRLYVSPQIDAIQDRDVLHLVTYRRNARPHRIDRRALATVTAGGNHHAVALVDGSGRQWHRLLTDRECARAQGFPDSYEFVGTKWPLPDRHAPVKRQIGNAVPVGIARWLGERAAESLAEAAA</sequence>
<dbReference type="Gene3D" id="3.40.50.150">
    <property type="entry name" value="Vaccinia Virus protein VP39"/>
    <property type="match status" value="1"/>
</dbReference>
<dbReference type="EC" id="2.1.1.37" evidence="1"/>
<dbReference type="RefSeq" id="WP_085142731.1">
    <property type="nucleotide sequence ID" value="NZ_JACKUA010000023.1"/>
</dbReference>
<evidence type="ECO:0000256" key="2">
    <source>
        <dbReference type="ARBA" id="ARBA00022603"/>
    </source>
</evidence>
<dbReference type="Gene3D" id="3.90.120.10">
    <property type="entry name" value="DNA Methylase, subunit A, domain 2"/>
    <property type="match status" value="1"/>
</dbReference>
<comment type="similarity">
    <text evidence="6">Belongs to the class I-like SAM-binding methyltransferase superfamily. C5-methyltransferase family.</text>
</comment>
<keyword evidence="4 6" id="KW-0949">S-adenosyl-L-methionine</keyword>
<name>A0A1X2FJ93_9MYCO</name>
<dbReference type="EMBL" id="LQQA01000005">
    <property type="protein sequence ID" value="ORX18530.1"/>
    <property type="molecule type" value="Genomic_DNA"/>
</dbReference>
<proteinExistence type="inferred from homology"/>
<dbReference type="PANTHER" id="PTHR10629:SF52">
    <property type="entry name" value="DNA (CYTOSINE-5)-METHYLTRANSFERASE 1"/>
    <property type="match status" value="1"/>
</dbReference>
<comment type="caution">
    <text evidence="7">The sequence shown here is derived from an EMBL/GenBank/DDBJ whole genome shotgun (WGS) entry which is preliminary data.</text>
</comment>
<keyword evidence="5" id="KW-0680">Restriction system</keyword>
<dbReference type="GO" id="GO:0044027">
    <property type="term" value="P:negative regulation of gene expression via chromosomal CpG island methylation"/>
    <property type="evidence" value="ECO:0007669"/>
    <property type="project" value="TreeGrafter"/>
</dbReference>
<dbReference type="PANTHER" id="PTHR10629">
    <property type="entry name" value="CYTOSINE-SPECIFIC METHYLTRANSFERASE"/>
    <property type="match status" value="1"/>
</dbReference>
<evidence type="ECO:0000256" key="6">
    <source>
        <dbReference type="PROSITE-ProRule" id="PRU01016"/>
    </source>
</evidence>
<evidence type="ECO:0000256" key="1">
    <source>
        <dbReference type="ARBA" id="ARBA00011975"/>
    </source>
</evidence>
<dbReference type="GO" id="GO:0003886">
    <property type="term" value="F:DNA (cytosine-5-)-methyltransferase activity"/>
    <property type="evidence" value="ECO:0007669"/>
    <property type="project" value="UniProtKB-EC"/>
</dbReference>
<dbReference type="SUPFAM" id="SSF53335">
    <property type="entry name" value="S-adenosyl-L-methionine-dependent methyltransferases"/>
    <property type="match status" value="1"/>
</dbReference>
<dbReference type="GO" id="GO:0032259">
    <property type="term" value="P:methylation"/>
    <property type="evidence" value="ECO:0007669"/>
    <property type="project" value="UniProtKB-KW"/>
</dbReference>
<gene>
    <name evidence="7" type="ORF">AWC31_14620</name>
</gene>
<evidence type="ECO:0000256" key="5">
    <source>
        <dbReference type="ARBA" id="ARBA00022747"/>
    </source>
</evidence>
<dbReference type="GO" id="GO:0009307">
    <property type="term" value="P:DNA restriction-modification system"/>
    <property type="evidence" value="ECO:0007669"/>
    <property type="project" value="UniProtKB-KW"/>
</dbReference>
<feature type="active site" evidence="6">
    <location>
        <position position="91"/>
    </location>
</feature>
<keyword evidence="3 6" id="KW-0808">Transferase</keyword>
<protein>
    <recommendedName>
        <fullName evidence="1">DNA (cytosine-5-)-methyltransferase</fullName>
        <ecNumber evidence="1">2.1.1.37</ecNumber>
    </recommendedName>
</protein>
<dbReference type="InterPro" id="IPR001525">
    <property type="entry name" value="C5_MeTfrase"/>
</dbReference>
<dbReference type="InterPro" id="IPR050390">
    <property type="entry name" value="C5-Methyltransferase"/>
</dbReference>
<dbReference type="Proteomes" id="UP000193964">
    <property type="component" value="Unassembled WGS sequence"/>
</dbReference>
<dbReference type="PRINTS" id="PR00105">
    <property type="entry name" value="C5METTRFRASE"/>
</dbReference>
<organism evidence="7 8">
    <name type="scientific">Mycolicibacterium wolinskyi</name>
    <dbReference type="NCBI Taxonomy" id="59750"/>
    <lineage>
        <taxon>Bacteria</taxon>
        <taxon>Bacillati</taxon>
        <taxon>Actinomycetota</taxon>
        <taxon>Actinomycetes</taxon>
        <taxon>Mycobacteriales</taxon>
        <taxon>Mycobacteriaceae</taxon>
        <taxon>Mycolicibacterium</taxon>
    </lineage>
</organism>
<dbReference type="AlphaFoldDB" id="A0A1X2FJ93"/>
<evidence type="ECO:0000313" key="8">
    <source>
        <dbReference type="Proteomes" id="UP000193964"/>
    </source>
</evidence>